<dbReference type="AlphaFoldDB" id="A0A8H6Z9W1"/>
<dbReference type="SUPFAM" id="SSF56112">
    <property type="entry name" value="Protein kinase-like (PK-like)"/>
    <property type="match status" value="1"/>
</dbReference>
<dbReference type="Proteomes" id="UP000623467">
    <property type="component" value="Unassembled WGS sequence"/>
</dbReference>
<dbReference type="CDD" id="cd21037">
    <property type="entry name" value="MLKL_NTD"/>
    <property type="match status" value="1"/>
</dbReference>
<dbReference type="EMBL" id="JACAZH010000003">
    <property type="protein sequence ID" value="KAF7373634.1"/>
    <property type="molecule type" value="Genomic_DNA"/>
</dbReference>
<evidence type="ECO:0008006" key="3">
    <source>
        <dbReference type="Google" id="ProtNLM"/>
    </source>
</evidence>
<dbReference type="OrthoDB" id="3017007at2759"/>
<dbReference type="InterPro" id="IPR011009">
    <property type="entry name" value="Kinase-like_dom_sf"/>
</dbReference>
<proteinExistence type="predicted"/>
<dbReference type="InterPro" id="IPR036537">
    <property type="entry name" value="Adaptor_Cbl_N_dom_sf"/>
</dbReference>
<keyword evidence="2" id="KW-1185">Reference proteome</keyword>
<evidence type="ECO:0000313" key="1">
    <source>
        <dbReference type="EMBL" id="KAF7373634.1"/>
    </source>
</evidence>
<organism evidence="1 2">
    <name type="scientific">Mycena sanguinolenta</name>
    <dbReference type="NCBI Taxonomy" id="230812"/>
    <lineage>
        <taxon>Eukaryota</taxon>
        <taxon>Fungi</taxon>
        <taxon>Dikarya</taxon>
        <taxon>Basidiomycota</taxon>
        <taxon>Agaricomycotina</taxon>
        <taxon>Agaricomycetes</taxon>
        <taxon>Agaricomycetidae</taxon>
        <taxon>Agaricales</taxon>
        <taxon>Marasmiineae</taxon>
        <taxon>Mycenaceae</taxon>
        <taxon>Mycena</taxon>
    </lineage>
</organism>
<name>A0A8H6Z9W1_9AGAR</name>
<gene>
    <name evidence="1" type="ORF">MSAN_00573800</name>
</gene>
<reference evidence="1" key="1">
    <citation type="submission" date="2020-05" db="EMBL/GenBank/DDBJ databases">
        <title>Mycena genomes resolve the evolution of fungal bioluminescence.</title>
        <authorList>
            <person name="Tsai I.J."/>
        </authorList>
    </citation>
    <scope>NUCLEOTIDE SEQUENCE</scope>
    <source>
        <strain evidence="1">160909Yilan</strain>
    </source>
</reference>
<evidence type="ECO:0000313" key="2">
    <source>
        <dbReference type="Proteomes" id="UP000623467"/>
    </source>
</evidence>
<protein>
    <recommendedName>
        <fullName evidence="3">Protein kinase domain-containing protein</fullName>
    </recommendedName>
</protein>
<accession>A0A8H6Z9W1</accession>
<dbReference type="GO" id="GO:0007166">
    <property type="term" value="P:cell surface receptor signaling pathway"/>
    <property type="evidence" value="ECO:0007669"/>
    <property type="project" value="InterPro"/>
</dbReference>
<comment type="caution">
    <text evidence="1">The sequence shown here is derived from an EMBL/GenBank/DDBJ whole genome shotgun (WGS) entry which is preliminary data.</text>
</comment>
<dbReference type="InterPro" id="IPR059179">
    <property type="entry name" value="MLKL-like_MCAfunc"/>
</dbReference>
<sequence length="699" mass="78789">MPGRGLMRTVRVRLGLSRNPKAPPDPEKAHRRLAILVDSLTFAEKAAEATPVPCLKGAIGFALEVVKCVQGYRSNNEEMNRLAQTCAILILNIDRQVKLSRGMPPNIEPLVEDLCRTLERVQSAAKDIGRAGSQVHRFLVYRDYSEKLAMLSKEVADAQLAFLTLGFIANISTQTQDTVYDHHSIVLGSCYASGDGWIAYTGNLQETGENVLVKSYRDPSKKAMLEVEIKAFKKNWHSNLLQFIGRSVQGADDPYIVLRGVTSDHVSNYIATKFAEDNQRGSVEALRLLRDLTNALAFIVGTTDSSSFDISKVHLNDSGNIVVVNLDPILVVNKGSHDDMPYWQSWQIICIELLAGDPSYEPDPSIEYNTDPASHRRLEYLRPVLGHIHYGATRFKETSIEKAFKRESLVLSQALRELVARVHNPLTSSEPDTQVLRVMWRRELHYVAHFREPLDLDIGDIGYITGDPPRFVRLANNHFAVSRRTDGQRQLSRELHEFRFPNLGDVDLADWRKGRPRLQKDFLLRRINLPREPGLVVDCSGAWKVLAERADDLAANHSERSISASNLILIVYFKQQSGYAVFRSNRKIDSSDQWQDIWAKEGLDSPPEAIYFYECPPGGPTGVWGVFLFVRRAWQPICQVDSRSRRSGRDMGLDFLVRGLDGRDFQAQHKAIYQICATLGNKLLALLGLSCEEDPRLQS</sequence>
<dbReference type="Gene3D" id="1.20.930.20">
    <property type="entry name" value="Adaptor protein Cbl, N-terminal domain"/>
    <property type="match status" value="1"/>
</dbReference>